<accession>A0A9P8RQZ2</accession>
<evidence type="ECO:0000313" key="2">
    <source>
        <dbReference type="EMBL" id="KAH0559906.1"/>
    </source>
</evidence>
<dbReference type="Proteomes" id="UP000750711">
    <property type="component" value="Unassembled WGS sequence"/>
</dbReference>
<evidence type="ECO:0000313" key="3">
    <source>
        <dbReference type="Proteomes" id="UP000750711"/>
    </source>
</evidence>
<feature type="region of interest" description="Disordered" evidence="1">
    <location>
        <begin position="137"/>
        <end position="177"/>
    </location>
</feature>
<protein>
    <submittedName>
        <fullName evidence="2">Uncharacterized protein</fullName>
    </submittedName>
</protein>
<gene>
    <name evidence="2" type="ORF">GP486_003579</name>
</gene>
<feature type="non-terminal residue" evidence="2">
    <location>
        <position position="1"/>
    </location>
</feature>
<reference evidence="2" key="1">
    <citation type="submission" date="2021-03" db="EMBL/GenBank/DDBJ databases">
        <title>Comparative genomics and phylogenomic investigation of the class Geoglossomycetes provide insights into ecological specialization and systematics.</title>
        <authorList>
            <person name="Melie T."/>
            <person name="Pirro S."/>
            <person name="Miller A.N."/>
            <person name="Quandt A."/>
        </authorList>
    </citation>
    <scope>NUCLEOTIDE SEQUENCE</scope>
    <source>
        <strain evidence="2">CAQ_001_2017</strain>
    </source>
</reference>
<comment type="caution">
    <text evidence="2">The sequence shown here is derived from an EMBL/GenBank/DDBJ whole genome shotgun (WGS) entry which is preliminary data.</text>
</comment>
<feature type="compositionally biased region" description="Low complexity" evidence="1">
    <location>
        <begin position="167"/>
        <end position="177"/>
    </location>
</feature>
<dbReference type="EMBL" id="JAGHQM010000493">
    <property type="protein sequence ID" value="KAH0559906.1"/>
    <property type="molecule type" value="Genomic_DNA"/>
</dbReference>
<organism evidence="2 3">
    <name type="scientific">Trichoglossum hirsutum</name>
    <dbReference type="NCBI Taxonomy" id="265104"/>
    <lineage>
        <taxon>Eukaryota</taxon>
        <taxon>Fungi</taxon>
        <taxon>Dikarya</taxon>
        <taxon>Ascomycota</taxon>
        <taxon>Pezizomycotina</taxon>
        <taxon>Geoglossomycetes</taxon>
        <taxon>Geoglossales</taxon>
        <taxon>Geoglossaceae</taxon>
        <taxon>Trichoglossum</taxon>
    </lineage>
</organism>
<sequence>LVLIQRSKVLCHIPTLLSSTSPTHPTTPTQHQSILQAITSSPPNSLLLKEAHATFNSQVLSGKPLDSPAQKYATTLTQTSERLATQVTILRKVTKDQEAILNKRRKRQSGKRAVLQGHFILSTAEIRDKILAAELETASKKASQQRTRKRKRQETPSEDEEDPIELSSDSEMSDSSDCIVVAQC</sequence>
<dbReference type="AlphaFoldDB" id="A0A9P8RQZ2"/>
<name>A0A9P8RQZ2_9PEZI</name>
<keyword evidence="3" id="KW-1185">Reference proteome</keyword>
<evidence type="ECO:0000256" key="1">
    <source>
        <dbReference type="SAM" id="MobiDB-lite"/>
    </source>
</evidence>
<proteinExistence type="predicted"/>